<evidence type="ECO:0000313" key="2">
    <source>
        <dbReference type="EMBL" id="CAI9273477.1"/>
    </source>
</evidence>
<reference evidence="2" key="1">
    <citation type="submission" date="2023-04" db="EMBL/GenBank/DDBJ databases">
        <authorList>
            <person name="Vijverberg K."/>
            <person name="Xiong W."/>
            <person name="Schranz E."/>
        </authorList>
    </citation>
    <scope>NUCLEOTIDE SEQUENCE</scope>
</reference>
<dbReference type="EMBL" id="OX465078">
    <property type="protein sequence ID" value="CAI9273477.1"/>
    <property type="molecule type" value="Genomic_DNA"/>
</dbReference>
<keyword evidence="3" id="KW-1185">Reference proteome</keyword>
<dbReference type="AlphaFoldDB" id="A0AA36DWN9"/>
<feature type="signal peptide" evidence="1">
    <location>
        <begin position="1"/>
        <end position="31"/>
    </location>
</feature>
<name>A0AA36DWN9_LACSI</name>
<keyword evidence="1" id="KW-0732">Signal</keyword>
<protein>
    <submittedName>
        <fullName evidence="2">Uncharacterized protein</fullName>
    </submittedName>
</protein>
<gene>
    <name evidence="2" type="ORF">LSALG_LOCUS13622</name>
</gene>
<accession>A0AA36DWN9</accession>
<evidence type="ECO:0000256" key="1">
    <source>
        <dbReference type="SAM" id="SignalP"/>
    </source>
</evidence>
<proteinExistence type="predicted"/>
<organism evidence="2 3">
    <name type="scientific">Lactuca saligna</name>
    <name type="common">Willowleaf lettuce</name>
    <dbReference type="NCBI Taxonomy" id="75948"/>
    <lineage>
        <taxon>Eukaryota</taxon>
        <taxon>Viridiplantae</taxon>
        <taxon>Streptophyta</taxon>
        <taxon>Embryophyta</taxon>
        <taxon>Tracheophyta</taxon>
        <taxon>Spermatophyta</taxon>
        <taxon>Magnoliopsida</taxon>
        <taxon>eudicotyledons</taxon>
        <taxon>Gunneridae</taxon>
        <taxon>Pentapetalae</taxon>
        <taxon>asterids</taxon>
        <taxon>campanulids</taxon>
        <taxon>Asterales</taxon>
        <taxon>Asteraceae</taxon>
        <taxon>Cichorioideae</taxon>
        <taxon>Cichorieae</taxon>
        <taxon>Lactucinae</taxon>
        <taxon>Lactuca</taxon>
    </lineage>
</organism>
<feature type="chain" id="PRO_5041310334" evidence="1">
    <location>
        <begin position="32"/>
        <end position="110"/>
    </location>
</feature>
<evidence type="ECO:0000313" key="3">
    <source>
        <dbReference type="Proteomes" id="UP001177003"/>
    </source>
</evidence>
<sequence length="110" mass="12228">MGFFVKKPMTMAMTMVLLLSTISLLICSSYAQGFTGDPIYRMPPEYDTSMPGTGSGITPISRYVRVVKEIDLKSIGLRPRSEQKGFVKTLDPTNLPANNQKQSITYSIKM</sequence>
<dbReference type="Proteomes" id="UP001177003">
    <property type="component" value="Chromosome 2"/>
</dbReference>